<dbReference type="Proteomes" id="UP001589774">
    <property type="component" value="Unassembled WGS sequence"/>
</dbReference>
<evidence type="ECO:0000256" key="2">
    <source>
        <dbReference type="SAM" id="Phobius"/>
    </source>
</evidence>
<evidence type="ECO:0000313" key="5">
    <source>
        <dbReference type="Proteomes" id="UP001589774"/>
    </source>
</evidence>
<dbReference type="GO" id="GO:0016740">
    <property type="term" value="F:transferase activity"/>
    <property type="evidence" value="ECO:0007669"/>
    <property type="project" value="UniProtKB-KW"/>
</dbReference>
<dbReference type="RefSeq" id="WP_130854350.1">
    <property type="nucleotide sequence ID" value="NZ_JBHLWO010000001.1"/>
</dbReference>
<evidence type="ECO:0000313" key="4">
    <source>
        <dbReference type="EMBL" id="MFC0317910.1"/>
    </source>
</evidence>
<keyword evidence="2" id="KW-0812">Transmembrane</keyword>
<reference evidence="4 5" key="1">
    <citation type="submission" date="2024-09" db="EMBL/GenBank/DDBJ databases">
        <authorList>
            <person name="Sun Q."/>
            <person name="Mori K."/>
        </authorList>
    </citation>
    <scope>NUCLEOTIDE SEQUENCE [LARGE SCALE GENOMIC DNA]</scope>
    <source>
        <strain evidence="4 5">CCM 7765</strain>
    </source>
</reference>
<feature type="domain" description="Bacterial sugar transferase" evidence="3">
    <location>
        <begin position="7"/>
        <end position="181"/>
    </location>
</feature>
<dbReference type="InterPro" id="IPR003362">
    <property type="entry name" value="Bact_transf"/>
</dbReference>
<dbReference type="Pfam" id="PF02397">
    <property type="entry name" value="Bac_transf"/>
    <property type="match status" value="1"/>
</dbReference>
<keyword evidence="5" id="KW-1185">Reference proteome</keyword>
<feature type="transmembrane region" description="Helical" evidence="2">
    <location>
        <begin position="12"/>
        <end position="35"/>
    </location>
</feature>
<gene>
    <name evidence="4" type="ORF">ACFFI0_06300</name>
</gene>
<dbReference type="PANTHER" id="PTHR30576:SF8">
    <property type="entry name" value="UNDECAPRENYL-PHOSPHATE GALACTOSE PHOSPHOTRANSFERASE"/>
    <property type="match status" value="1"/>
</dbReference>
<comment type="caution">
    <text evidence="4">The sequence shown here is derived from an EMBL/GenBank/DDBJ whole genome shotgun (WGS) entry which is preliminary data.</text>
</comment>
<organism evidence="4 5">
    <name type="scientific">Olivibacter oleidegradans</name>
    <dbReference type="NCBI Taxonomy" id="760123"/>
    <lineage>
        <taxon>Bacteria</taxon>
        <taxon>Pseudomonadati</taxon>
        <taxon>Bacteroidota</taxon>
        <taxon>Sphingobacteriia</taxon>
        <taxon>Sphingobacteriales</taxon>
        <taxon>Sphingobacteriaceae</taxon>
        <taxon>Olivibacter</taxon>
    </lineage>
</organism>
<keyword evidence="4" id="KW-0808">Transferase</keyword>
<evidence type="ECO:0000256" key="1">
    <source>
        <dbReference type="ARBA" id="ARBA00006464"/>
    </source>
</evidence>
<keyword evidence="2" id="KW-0472">Membrane</keyword>
<accession>A0ABV6HGC3</accession>
<protein>
    <submittedName>
        <fullName evidence="4">Sugar transferase</fullName>
    </submittedName>
</protein>
<dbReference type="EMBL" id="JBHLWO010000001">
    <property type="protein sequence ID" value="MFC0317910.1"/>
    <property type="molecule type" value="Genomic_DNA"/>
</dbReference>
<comment type="similarity">
    <text evidence="1">Belongs to the bacterial sugar transferase family.</text>
</comment>
<proteinExistence type="inferred from homology"/>
<keyword evidence="2" id="KW-1133">Transmembrane helix</keyword>
<sequence>MYKFFIKRLADFILSLIAFVIALPIFVLIAVFLFFTNRGKPFFLQSRPGKNAQIFKVIKFKTMNDRRDQAGNLLPDAERLTAIGSFVRRTSLDEIPQLLNVIKGDMSLVGPRPLLVEYLPLYNAEQKRRHDVRPGITGWAQVNGRNAISWQQKFAYDVWYVDNLSFSLDLRIIWMTIMKVFRREGINAEGEATVERFKGN</sequence>
<evidence type="ECO:0000259" key="3">
    <source>
        <dbReference type="Pfam" id="PF02397"/>
    </source>
</evidence>
<dbReference type="PANTHER" id="PTHR30576">
    <property type="entry name" value="COLANIC BIOSYNTHESIS UDP-GLUCOSE LIPID CARRIER TRANSFERASE"/>
    <property type="match status" value="1"/>
</dbReference>
<name>A0ABV6HGC3_9SPHI</name>